<dbReference type="GO" id="GO:0005737">
    <property type="term" value="C:cytoplasm"/>
    <property type="evidence" value="ECO:0007669"/>
    <property type="project" value="TreeGrafter"/>
</dbReference>
<evidence type="ECO:0000256" key="6">
    <source>
        <dbReference type="PROSITE-ProRule" id="PRU10007"/>
    </source>
</evidence>
<dbReference type="VEuPathDB" id="FungiDB:TRICI_000665"/>
<dbReference type="InterPro" id="IPR016162">
    <property type="entry name" value="Ald_DH_N"/>
</dbReference>
<dbReference type="CDD" id="cd07103">
    <property type="entry name" value="ALDH_F5_SSADH_GabD"/>
    <property type="match status" value="1"/>
</dbReference>
<comment type="similarity">
    <text evidence="2 7">Belongs to the aldehyde dehydrogenase family.</text>
</comment>
<dbReference type="PANTHER" id="PTHR43353">
    <property type="entry name" value="SUCCINATE-SEMIALDEHYDE DEHYDROGENASE, MITOCHONDRIAL"/>
    <property type="match status" value="1"/>
</dbReference>
<evidence type="ECO:0000313" key="10">
    <source>
        <dbReference type="EMBL" id="KAA8917185.1"/>
    </source>
</evidence>
<comment type="pathway">
    <text evidence="1 8">Amino-acid degradation; 4-aminobutanoate degradation.</text>
</comment>
<sequence>MLAPVRRAGIRQFVRSITTKPDLSKPELLKTQSYVNGQWVNAKSGATFTVDNPATSEPIGTVPEMSVEELQEAISAAKEAFKDFRKVSNRERSNMLRRWSQLLAENQEDLAKILTVENGKPLAEARGEIGSCIANFDWFAEEAPRIYGDTIPSWNTSNRMHTIKQPVGVCGIITPWNFPASMISRKVGAAIAAGCTTVIKPAGATPYSALAMAELAEKAGIPKGVVNVLTASENVKAFGKEICENPLISKVTFTGSTGVGKVLMSQAATGMKKVSFELGGNAPFIVFNDADVDAAVTGAVASKFRGSGQTCICANRFYVHESVYDEFAQKLTEKVNAMKVGNGLENGVNQGPLTNPESVDKVHRHVSDALDKGGKLLTGGKKLTDVGKNFYAPTVVANVDSSMAVTCEETFGPLAALIKFSTEDEVIELANRAEVGLAGYFYSKDVSRINRVSEALEVGMVGVNTGLITEAALPFGGVKQSGFGREGSKYGLDDYLSIKTIVTSI</sequence>
<dbReference type="AlphaFoldDB" id="A0A642VCV7"/>
<evidence type="ECO:0000256" key="3">
    <source>
        <dbReference type="ARBA" id="ARBA00023002"/>
    </source>
</evidence>
<keyword evidence="3 7" id="KW-0560">Oxidoreductase</keyword>
<comment type="catalytic activity">
    <reaction evidence="4 8">
        <text>succinate semialdehyde + NADP(+) + H2O = succinate + NADPH + 2 H(+)</text>
        <dbReference type="Rhea" id="RHEA:13213"/>
        <dbReference type="ChEBI" id="CHEBI:15377"/>
        <dbReference type="ChEBI" id="CHEBI:15378"/>
        <dbReference type="ChEBI" id="CHEBI:30031"/>
        <dbReference type="ChEBI" id="CHEBI:57706"/>
        <dbReference type="ChEBI" id="CHEBI:57783"/>
        <dbReference type="ChEBI" id="CHEBI:58349"/>
        <dbReference type="EC" id="1.2.1.16"/>
    </reaction>
</comment>
<gene>
    <name evidence="10" type="ORF">TRICI_000665</name>
</gene>
<dbReference type="Pfam" id="PF00171">
    <property type="entry name" value="Aldedh"/>
    <property type="match status" value="1"/>
</dbReference>
<protein>
    <recommendedName>
        <fullName evidence="8">Succinate-semialdehyde dehydrogenase</fullName>
        <ecNumber evidence="8">1.2.1.16</ecNumber>
    </recommendedName>
</protein>
<dbReference type="GO" id="GO:0046394">
    <property type="term" value="P:carboxylic acid biosynthetic process"/>
    <property type="evidence" value="ECO:0007669"/>
    <property type="project" value="UniProtKB-ARBA"/>
</dbReference>
<name>A0A642VCV7_9ASCO</name>
<dbReference type="FunFam" id="3.40.605.10:FF:000005">
    <property type="entry name" value="Succinate-semialdehyde dehydrogenase I"/>
    <property type="match status" value="1"/>
</dbReference>
<evidence type="ECO:0000256" key="2">
    <source>
        <dbReference type="ARBA" id="ARBA00009986"/>
    </source>
</evidence>
<evidence type="ECO:0000256" key="7">
    <source>
        <dbReference type="RuleBase" id="RU003345"/>
    </source>
</evidence>
<dbReference type="InterPro" id="IPR016163">
    <property type="entry name" value="Ald_DH_C"/>
</dbReference>
<dbReference type="Gene3D" id="3.40.309.10">
    <property type="entry name" value="Aldehyde Dehydrogenase, Chain A, domain 2"/>
    <property type="match status" value="1"/>
</dbReference>
<feature type="domain" description="Aldehyde dehydrogenase" evidence="9">
    <location>
        <begin position="39"/>
        <end position="501"/>
    </location>
</feature>
<evidence type="ECO:0000256" key="5">
    <source>
        <dbReference type="ARBA" id="ARBA00052698"/>
    </source>
</evidence>
<feature type="active site" evidence="6">
    <location>
        <position position="277"/>
    </location>
</feature>
<dbReference type="InterPro" id="IPR050740">
    <property type="entry name" value="Aldehyde_DH_Superfamily"/>
</dbReference>
<evidence type="ECO:0000313" key="11">
    <source>
        <dbReference type="Proteomes" id="UP000761534"/>
    </source>
</evidence>
<dbReference type="EC" id="1.2.1.16" evidence="8"/>
<dbReference type="InterPro" id="IPR015590">
    <property type="entry name" value="Aldehyde_DH_dom"/>
</dbReference>
<dbReference type="PROSITE" id="PS00687">
    <property type="entry name" value="ALDEHYDE_DEHYDR_GLU"/>
    <property type="match status" value="1"/>
</dbReference>
<dbReference type="EMBL" id="SWFS01000056">
    <property type="protein sequence ID" value="KAA8917185.1"/>
    <property type="molecule type" value="Genomic_DNA"/>
</dbReference>
<dbReference type="InterPro" id="IPR010102">
    <property type="entry name" value="Succ_semiAld_DH"/>
</dbReference>
<dbReference type="GO" id="GO:0004777">
    <property type="term" value="F:succinate-semialdehyde dehydrogenase (NAD+) activity"/>
    <property type="evidence" value="ECO:0007669"/>
    <property type="project" value="UniProtKB-UniRule"/>
</dbReference>
<dbReference type="Proteomes" id="UP000761534">
    <property type="component" value="Unassembled WGS sequence"/>
</dbReference>
<dbReference type="Gene3D" id="3.40.605.10">
    <property type="entry name" value="Aldehyde Dehydrogenase, Chain A, domain 1"/>
    <property type="match status" value="1"/>
</dbReference>
<dbReference type="GO" id="GO:0004030">
    <property type="term" value="F:aldehyde dehydrogenase [NAD(P)+] activity"/>
    <property type="evidence" value="ECO:0007669"/>
    <property type="project" value="UniProtKB-ARBA"/>
</dbReference>
<evidence type="ECO:0000256" key="8">
    <source>
        <dbReference type="RuleBase" id="RU365091"/>
    </source>
</evidence>
<dbReference type="GO" id="GO:0009450">
    <property type="term" value="P:gamma-aminobutyric acid catabolic process"/>
    <property type="evidence" value="ECO:0007669"/>
    <property type="project" value="UniProtKB-UniPathway"/>
</dbReference>
<proteinExistence type="inferred from homology"/>
<comment type="caution">
    <text evidence="10">The sequence shown here is derived from an EMBL/GenBank/DDBJ whole genome shotgun (WGS) entry which is preliminary data.</text>
</comment>
<comment type="catalytic activity">
    <reaction evidence="5 8">
        <text>succinate semialdehyde + NAD(+) + H2O = succinate + NADH + 2 H(+)</text>
        <dbReference type="Rhea" id="RHEA:13217"/>
        <dbReference type="ChEBI" id="CHEBI:15377"/>
        <dbReference type="ChEBI" id="CHEBI:15378"/>
        <dbReference type="ChEBI" id="CHEBI:30031"/>
        <dbReference type="ChEBI" id="CHEBI:57540"/>
        <dbReference type="ChEBI" id="CHEBI:57706"/>
        <dbReference type="ChEBI" id="CHEBI:57945"/>
        <dbReference type="EC" id="1.2.1.16"/>
    </reaction>
</comment>
<dbReference type="UniPathway" id="UPA00733"/>
<keyword evidence="11" id="KW-1185">Reference proteome</keyword>
<dbReference type="NCBIfam" id="TIGR01780">
    <property type="entry name" value="SSADH"/>
    <property type="match status" value="1"/>
</dbReference>
<dbReference type="InterPro" id="IPR029510">
    <property type="entry name" value="Ald_DH_CS_GLU"/>
</dbReference>
<organism evidence="10 11">
    <name type="scientific">Trichomonascus ciferrii</name>
    <dbReference type="NCBI Taxonomy" id="44093"/>
    <lineage>
        <taxon>Eukaryota</taxon>
        <taxon>Fungi</taxon>
        <taxon>Dikarya</taxon>
        <taxon>Ascomycota</taxon>
        <taxon>Saccharomycotina</taxon>
        <taxon>Dipodascomycetes</taxon>
        <taxon>Dipodascales</taxon>
        <taxon>Trichomonascaceae</taxon>
        <taxon>Trichomonascus</taxon>
        <taxon>Trichomonascus ciferrii complex</taxon>
    </lineage>
</organism>
<dbReference type="InterPro" id="IPR016161">
    <property type="entry name" value="Ald_DH/histidinol_DH"/>
</dbReference>
<dbReference type="OrthoDB" id="310895at2759"/>
<dbReference type="SUPFAM" id="SSF53720">
    <property type="entry name" value="ALDH-like"/>
    <property type="match status" value="1"/>
</dbReference>
<reference evidence="10" key="1">
    <citation type="journal article" date="2019" name="G3 (Bethesda)">
        <title>Genome Assemblies of Two Rare Opportunistic Yeast Pathogens: Diutina rugosa (syn. Candida rugosa) and Trichomonascus ciferrii (syn. Candida ciferrii).</title>
        <authorList>
            <person name="Mixao V."/>
            <person name="Saus E."/>
            <person name="Hansen A.P."/>
            <person name="Lass-Florl C."/>
            <person name="Gabaldon T."/>
        </authorList>
    </citation>
    <scope>NUCLEOTIDE SEQUENCE</scope>
    <source>
        <strain evidence="10">CBS 4856</strain>
    </source>
</reference>
<dbReference type="PANTHER" id="PTHR43353:SF5">
    <property type="entry name" value="SUCCINATE-SEMIALDEHYDE DEHYDROGENASE, MITOCHONDRIAL"/>
    <property type="match status" value="1"/>
</dbReference>
<dbReference type="FunFam" id="3.40.605.10:FF:000026">
    <property type="entry name" value="Aldehyde dehydrogenase, putative"/>
    <property type="match status" value="1"/>
</dbReference>
<evidence type="ECO:0000256" key="1">
    <source>
        <dbReference type="ARBA" id="ARBA00005176"/>
    </source>
</evidence>
<accession>A0A642VCV7</accession>
<dbReference type="FunFam" id="3.40.309.10:FF:000004">
    <property type="entry name" value="Succinate-semialdehyde dehydrogenase I"/>
    <property type="match status" value="1"/>
</dbReference>
<dbReference type="GO" id="GO:0036243">
    <property type="term" value="F:succinate-semialdehyde dehydrogenase (NADP+) activity"/>
    <property type="evidence" value="ECO:0007669"/>
    <property type="project" value="RHEA"/>
</dbReference>
<evidence type="ECO:0000259" key="9">
    <source>
        <dbReference type="Pfam" id="PF00171"/>
    </source>
</evidence>
<evidence type="ECO:0000256" key="4">
    <source>
        <dbReference type="ARBA" id="ARBA00050387"/>
    </source>
</evidence>